<name>F4Q0T6_CACFS</name>
<protein>
    <submittedName>
        <fullName evidence="1">Uncharacterized protein</fullName>
    </submittedName>
</protein>
<dbReference type="EMBL" id="GL883018">
    <property type="protein sequence ID" value="EGG18437.1"/>
    <property type="molecule type" value="Genomic_DNA"/>
</dbReference>
<dbReference type="AlphaFoldDB" id="F4Q0T6"/>
<dbReference type="KEGG" id="dfa:DFA_03931"/>
<evidence type="ECO:0000313" key="1">
    <source>
        <dbReference type="EMBL" id="EGG18437.1"/>
    </source>
</evidence>
<keyword evidence="2" id="KW-1185">Reference proteome</keyword>
<reference evidence="2" key="1">
    <citation type="journal article" date="2011" name="Genome Res.">
        <title>Phylogeny-wide analysis of social amoeba genomes highlights ancient origins for complex intercellular communication.</title>
        <authorList>
            <person name="Heidel A.J."/>
            <person name="Lawal H.M."/>
            <person name="Felder M."/>
            <person name="Schilde C."/>
            <person name="Helps N.R."/>
            <person name="Tunggal B."/>
            <person name="Rivero F."/>
            <person name="John U."/>
            <person name="Schleicher M."/>
            <person name="Eichinger L."/>
            <person name="Platzer M."/>
            <person name="Noegel A.A."/>
            <person name="Schaap P."/>
            <person name="Gloeckner G."/>
        </authorList>
    </citation>
    <scope>NUCLEOTIDE SEQUENCE [LARGE SCALE GENOMIC DNA]</scope>
    <source>
        <strain evidence="2">SH3</strain>
    </source>
</reference>
<organism evidence="1 2">
    <name type="scientific">Cavenderia fasciculata</name>
    <name type="common">Slime mold</name>
    <name type="synonym">Dictyostelium fasciculatum</name>
    <dbReference type="NCBI Taxonomy" id="261658"/>
    <lineage>
        <taxon>Eukaryota</taxon>
        <taxon>Amoebozoa</taxon>
        <taxon>Evosea</taxon>
        <taxon>Eumycetozoa</taxon>
        <taxon>Dictyostelia</taxon>
        <taxon>Acytosteliales</taxon>
        <taxon>Cavenderiaceae</taxon>
        <taxon>Cavenderia</taxon>
    </lineage>
</organism>
<evidence type="ECO:0000313" key="2">
    <source>
        <dbReference type="Proteomes" id="UP000007797"/>
    </source>
</evidence>
<sequence length="227" mass="26757">MKKFRSAELFAPSSSSRPRYYRYSEFNDIGALLSTKESTNLLRYKFARGDTSKLTFDPSKEFYFAFFQATDVSLQHRIIDFLGDAFYLEAYHYMKAVIPHHSVFIRLLDYYREKKILLVENNPFVILLVGVVWYQNKCSKEASFTPLEQVTLQESKKPIPLEVYQSLMGPNKSLYYFFQFTDKLFMVANQDLINPSNNDYKIHYLSRVVENIAIIYNDNPFNPLFID</sequence>
<dbReference type="GeneID" id="14870384"/>
<accession>F4Q0T6</accession>
<gene>
    <name evidence="1" type="ORF">DFA_03931</name>
</gene>
<proteinExistence type="predicted"/>
<dbReference type="RefSeq" id="XP_004366341.1">
    <property type="nucleotide sequence ID" value="XM_004366284.1"/>
</dbReference>
<dbReference type="Proteomes" id="UP000007797">
    <property type="component" value="Unassembled WGS sequence"/>
</dbReference>